<keyword evidence="2" id="KW-1185">Reference proteome</keyword>
<evidence type="ECO:0000313" key="1">
    <source>
        <dbReference type="EMBL" id="SFM69762.1"/>
    </source>
</evidence>
<reference evidence="2" key="1">
    <citation type="submission" date="2016-10" db="EMBL/GenBank/DDBJ databases">
        <authorList>
            <person name="Varghese N."/>
            <person name="Submissions S."/>
        </authorList>
    </citation>
    <scope>NUCLEOTIDE SEQUENCE [LARGE SCALE GENOMIC DNA]</scope>
    <source>
        <strain evidence="2">BL36</strain>
    </source>
</reference>
<dbReference type="STRING" id="582667.SAMN05192568_104719"/>
<dbReference type="EMBL" id="FOTK01000047">
    <property type="protein sequence ID" value="SFM69762.1"/>
    <property type="molecule type" value="Genomic_DNA"/>
</dbReference>
<organism evidence="1 2">
    <name type="scientific">Methylobacterium pseudosasicola</name>
    <dbReference type="NCBI Taxonomy" id="582667"/>
    <lineage>
        <taxon>Bacteria</taxon>
        <taxon>Pseudomonadati</taxon>
        <taxon>Pseudomonadota</taxon>
        <taxon>Alphaproteobacteria</taxon>
        <taxon>Hyphomicrobiales</taxon>
        <taxon>Methylobacteriaceae</taxon>
        <taxon>Methylobacterium</taxon>
    </lineage>
</organism>
<dbReference type="RefSeq" id="WP_092045966.1">
    <property type="nucleotide sequence ID" value="NZ_FOTK01000047.1"/>
</dbReference>
<sequence>MTDAGGFVALNAAPRLSEQERLLRQLADMLNLPISVFRRRTDPTAEGPTARECAAILAAFSRIRDPDARRRCLAKVERCADA</sequence>
<protein>
    <submittedName>
        <fullName evidence="1">Uncharacterized protein</fullName>
    </submittedName>
</protein>
<dbReference type="AlphaFoldDB" id="A0A1I4SZ72"/>
<dbReference type="OrthoDB" id="8002766at2"/>
<evidence type="ECO:0000313" key="2">
    <source>
        <dbReference type="Proteomes" id="UP000199048"/>
    </source>
</evidence>
<accession>A0A1I4SZ72</accession>
<gene>
    <name evidence="1" type="ORF">SAMN05192568_104719</name>
</gene>
<name>A0A1I4SZ72_9HYPH</name>
<proteinExistence type="predicted"/>
<dbReference type="Proteomes" id="UP000199048">
    <property type="component" value="Unassembled WGS sequence"/>
</dbReference>